<proteinExistence type="predicted"/>
<evidence type="ECO:0000256" key="1">
    <source>
        <dbReference type="SAM" id="MobiDB-lite"/>
    </source>
</evidence>
<feature type="non-terminal residue" evidence="2">
    <location>
        <position position="165"/>
    </location>
</feature>
<accession>A0A5A7P3D8</accession>
<evidence type="ECO:0000313" key="3">
    <source>
        <dbReference type="Proteomes" id="UP000325081"/>
    </source>
</evidence>
<dbReference type="EMBL" id="BKCP01001780">
    <property type="protein sequence ID" value="GER27345.1"/>
    <property type="molecule type" value="Genomic_DNA"/>
</dbReference>
<evidence type="ECO:0000313" key="2">
    <source>
        <dbReference type="EMBL" id="GER27345.1"/>
    </source>
</evidence>
<comment type="caution">
    <text evidence="2">The sequence shown here is derived from an EMBL/GenBank/DDBJ whole genome shotgun (WGS) entry which is preliminary data.</text>
</comment>
<protein>
    <submittedName>
        <fullName evidence="2">Periplasmic solute-binding protein</fullName>
    </submittedName>
</protein>
<sequence>QLLLEVEVEENTKLELKLCQQQCLQLFSLENIKMARAKRQNIELMGKKNEMEKDGKQVLPVLLHRRTPYLQTKGSSKSESTAKEDHIFTIVSPIPRLRIPAKGASGRSLKPEDSQMGIAHPSNSEKWLKRLQKGRNNPSNHIPDNKKIRITMICESIHELVDYMT</sequence>
<gene>
    <name evidence="2" type="ORF">STAS_03043</name>
</gene>
<name>A0A5A7P3D8_STRAF</name>
<dbReference type="Proteomes" id="UP000325081">
    <property type="component" value="Unassembled WGS sequence"/>
</dbReference>
<reference evidence="3" key="1">
    <citation type="journal article" date="2019" name="Curr. Biol.">
        <title>Genome Sequence of Striga asiatica Provides Insight into the Evolution of Plant Parasitism.</title>
        <authorList>
            <person name="Yoshida S."/>
            <person name="Kim S."/>
            <person name="Wafula E.K."/>
            <person name="Tanskanen J."/>
            <person name="Kim Y.M."/>
            <person name="Honaas L."/>
            <person name="Yang Z."/>
            <person name="Spallek T."/>
            <person name="Conn C.E."/>
            <person name="Ichihashi Y."/>
            <person name="Cheong K."/>
            <person name="Cui S."/>
            <person name="Der J.P."/>
            <person name="Gundlach H."/>
            <person name="Jiao Y."/>
            <person name="Hori C."/>
            <person name="Ishida J.K."/>
            <person name="Kasahara H."/>
            <person name="Kiba T."/>
            <person name="Kim M.S."/>
            <person name="Koo N."/>
            <person name="Laohavisit A."/>
            <person name="Lee Y.H."/>
            <person name="Lumba S."/>
            <person name="McCourt P."/>
            <person name="Mortimer J.C."/>
            <person name="Mutuku J.M."/>
            <person name="Nomura T."/>
            <person name="Sasaki-Sekimoto Y."/>
            <person name="Seto Y."/>
            <person name="Wang Y."/>
            <person name="Wakatake T."/>
            <person name="Sakakibara H."/>
            <person name="Demura T."/>
            <person name="Yamaguchi S."/>
            <person name="Yoneyama K."/>
            <person name="Manabe R.I."/>
            <person name="Nelson D.C."/>
            <person name="Schulman A.H."/>
            <person name="Timko M.P."/>
            <person name="dePamphilis C.W."/>
            <person name="Choi D."/>
            <person name="Shirasu K."/>
        </authorList>
    </citation>
    <scope>NUCLEOTIDE SEQUENCE [LARGE SCALE GENOMIC DNA]</scope>
    <source>
        <strain evidence="3">cv. UVA1</strain>
    </source>
</reference>
<organism evidence="2 3">
    <name type="scientific">Striga asiatica</name>
    <name type="common">Asiatic witchweed</name>
    <name type="synonym">Buchnera asiatica</name>
    <dbReference type="NCBI Taxonomy" id="4170"/>
    <lineage>
        <taxon>Eukaryota</taxon>
        <taxon>Viridiplantae</taxon>
        <taxon>Streptophyta</taxon>
        <taxon>Embryophyta</taxon>
        <taxon>Tracheophyta</taxon>
        <taxon>Spermatophyta</taxon>
        <taxon>Magnoliopsida</taxon>
        <taxon>eudicotyledons</taxon>
        <taxon>Gunneridae</taxon>
        <taxon>Pentapetalae</taxon>
        <taxon>asterids</taxon>
        <taxon>lamiids</taxon>
        <taxon>Lamiales</taxon>
        <taxon>Orobanchaceae</taxon>
        <taxon>Buchnereae</taxon>
        <taxon>Striga</taxon>
    </lineage>
</organism>
<keyword evidence="3" id="KW-1185">Reference proteome</keyword>
<feature type="non-terminal residue" evidence="2">
    <location>
        <position position="1"/>
    </location>
</feature>
<dbReference type="AlphaFoldDB" id="A0A5A7P3D8"/>
<feature type="region of interest" description="Disordered" evidence="1">
    <location>
        <begin position="101"/>
        <end position="120"/>
    </location>
</feature>